<dbReference type="PANTHER" id="PTHR31790">
    <property type="entry name" value="OS02G0783600 PROTEIN"/>
    <property type="match status" value="1"/>
</dbReference>
<sequence>MQDSISGKGLSNLQINSSKDANLILKFSSFGKRNVRKEETLLWVVFLCSVVSFLEVLMNLMTDEGESTTEGENDHQFTRRAVAPNNHQIASKISTSIQLLLSPLDDTIPLCLYSRSCNVGGFVYRLTQIDNYGFKIVSFDLSVEKFMELACPEGVKSVIRCKTELTIFRDSLALLHEWDYKRYHIWVMKESGVDNSWMKLFSVDLDGGVPGQRIVGFSMKGLMLVVGEGSLLVSPVTEDVKVVKYVTPEPESAWHVESYKESDNHEEFCRAPIDLFVYDSLSKHVKIVRIFWYEHTVGKIKDNVFNIVSFDLIIEVFTELARPEGDEYIFYSSTEQFSTNLLHYSTRERLGAIPWVMKEDELHKASLALYLEGDDLTLSESGYGFLTKRHHNMYEESKNIMLTISRCMIINICISTMADTKAINSTKSTPLEENHSILVVPVFASGVAFLAPSSSSSGFPLCLVVLQRIRESSVPVNMNLHLAELWVAVEGLPIRYSTLNIAAAVLTRVGDITMIDGDTGQFPIPRPRVRILVDLSIPLIAGCYFPTNGIQVVWVSRNQKVFRHVVVSPSLLLFLADDWVYRGAEALAVSKTRHLVHTPCLVSSPLRTERYYTDDIESVELDGFVRLLDNTIDVDGGTDMFKPSDNENPIIFPNGTQQLHLVGPPNCARSDNHSWTLFLDLDDKHHNVNICHGAVMYSAMSQKLLEGGYFSLSRDKVAVPVDSHLCLDVYLTDASTENVVFSGTLQIPVEECGSVVNECGWIEVLATYDISPPQIERKWMKPSEF</sequence>
<keyword evidence="3" id="KW-1185">Reference proteome</keyword>
<dbReference type="InterPro" id="IPR006527">
    <property type="entry name" value="F-box-assoc_dom_typ1"/>
</dbReference>
<dbReference type="AlphaFoldDB" id="A0A803MGI7"/>
<dbReference type="InterPro" id="IPR017451">
    <property type="entry name" value="F-box-assoc_interact_dom"/>
</dbReference>
<dbReference type="Proteomes" id="UP000596660">
    <property type="component" value="Unplaced"/>
</dbReference>
<reference evidence="2" key="1">
    <citation type="journal article" date="2017" name="Nature">
        <title>The genome of Chenopodium quinoa.</title>
        <authorList>
            <person name="Jarvis D.E."/>
            <person name="Ho Y.S."/>
            <person name="Lightfoot D.J."/>
            <person name="Schmoeckel S.M."/>
            <person name="Li B."/>
            <person name="Borm T.J.A."/>
            <person name="Ohyanagi H."/>
            <person name="Mineta K."/>
            <person name="Michell C.T."/>
            <person name="Saber N."/>
            <person name="Kharbatia N.M."/>
            <person name="Rupper R.R."/>
            <person name="Sharp A.R."/>
            <person name="Dally N."/>
            <person name="Boughton B.A."/>
            <person name="Woo Y.H."/>
            <person name="Gao G."/>
            <person name="Schijlen E.G.W.M."/>
            <person name="Guo X."/>
            <person name="Momin A.A."/>
            <person name="Negrao S."/>
            <person name="Al-Babili S."/>
            <person name="Gehring C."/>
            <person name="Roessner U."/>
            <person name="Jung C."/>
            <person name="Murphy K."/>
            <person name="Arold S.T."/>
            <person name="Gojobori T."/>
            <person name="van der Linden C.G."/>
            <person name="van Loo E.N."/>
            <person name="Jellen E.N."/>
            <person name="Maughan P.J."/>
            <person name="Tester M."/>
        </authorList>
    </citation>
    <scope>NUCLEOTIDE SEQUENCE [LARGE SCALE GENOMIC DNA]</scope>
    <source>
        <strain evidence="2">cv. PI 614886</strain>
    </source>
</reference>
<dbReference type="PANTHER" id="PTHR31790:SF526">
    <property type="entry name" value="OS12G0618150 PROTEIN"/>
    <property type="match status" value="1"/>
</dbReference>
<dbReference type="EnsemblPlants" id="AUR62029089-RA">
    <property type="protein sequence ID" value="AUR62029089-RA:cds"/>
    <property type="gene ID" value="AUR62029089"/>
</dbReference>
<dbReference type="InterPro" id="IPR052361">
    <property type="entry name" value="F-box_domain"/>
</dbReference>
<organism evidence="2 3">
    <name type="scientific">Chenopodium quinoa</name>
    <name type="common">Quinoa</name>
    <dbReference type="NCBI Taxonomy" id="63459"/>
    <lineage>
        <taxon>Eukaryota</taxon>
        <taxon>Viridiplantae</taxon>
        <taxon>Streptophyta</taxon>
        <taxon>Embryophyta</taxon>
        <taxon>Tracheophyta</taxon>
        <taxon>Spermatophyta</taxon>
        <taxon>Magnoliopsida</taxon>
        <taxon>eudicotyledons</taxon>
        <taxon>Gunneridae</taxon>
        <taxon>Pentapetalae</taxon>
        <taxon>Caryophyllales</taxon>
        <taxon>Chenopodiaceae</taxon>
        <taxon>Chenopodioideae</taxon>
        <taxon>Atripliceae</taxon>
        <taxon>Chenopodium</taxon>
    </lineage>
</organism>
<protein>
    <recommendedName>
        <fullName evidence="1">F-box associated beta-propeller type 1 domain-containing protein</fullName>
    </recommendedName>
</protein>
<evidence type="ECO:0000313" key="3">
    <source>
        <dbReference type="Proteomes" id="UP000596660"/>
    </source>
</evidence>
<dbReference type="NCBIfam" id="TIGR01640">
    <property type="entry name" value="F_box_assoc_1"/>
    <property type="match status" value="1"/>
</dbReference>
<evidence type="ECO:0000313" key="2">
    <source>
        <dbReference type="EnsemblPlants" id="AUR62029089-RA:cds"/>
    </source>
</evidence>
<reference evidence="2" key="2">
    <citation type="submission" date="2021-03" db="UniProtKB">
        <authorList>
            <consortium name="EnsemblPlants"/>
        </authorList>
    </citation>
    <scope>IDENTIFICATION</scope>
</reference>
<proteinExistence type="predicted"/>
<accession>A0A803MGI7</accession>
<evidence type="ECO:0000259" key="1">
    <source>
        <dbReference type="Pfam" id="PF07734"/>
    </source>
</evidence>
<dbReference type="Gramene" id="AUR62029089-RA">
    <property type="protein sequence ID" value="AUR62029089-RA:cds"/>
    <property type="gene ID" value="AUR62029089"/>
</dbReference>
<name>A0A803MGI7_CHEQI</name>
<dbReference type="Pfam" id="PF07734">
    <property type="entry name" value="FBA_1"/>
    <property type="match status" value="1"/>
</dbReference>
<feature type="domain" description="F-box associated beta-propeller type 1" evidence="1">
    <location>
        <begin position="116"/>
        <end position="209"/>
    </location>
</feature>